<dbReference type="EMBL" id="CP037452">
    <property type="protein sequence ID" value="QDV48207.1"/>
    <property type="molecule type" value="Genomic_DNA"/>
</dbReference>
<keyword evidence="3" id="KW-1185">Reference proteome</keyword>
<evidence type="ECO:0000313" key="3">
    <source>
        <dbReference type="Proteomes" id="UP000318313"/>
    </source>
</evidence>
<evidence type="ECO:0000313" key="2">
    <source>
        <dbReference type="EMBL" id="QDV48207.1"/>
    </source>
</evidence>
<dbReference type="Gene3D" id="3.40.1580.10">
    <property type="entry name" value="SMI1/KNR4-like"/>
    <property type="match status" value="1"/>
</dbReference>
<feature type="domain" description="Knr4/Smi1-like" evidence="1">
    <location>
        <begin position="24"/>
        <end position="147"/>
    </location>
</feature>
<dbReference type="KEGG" id="gfm:Enr17x_02180"/>
<sequence length="180" mass="20239">MVDEFIEKIQEYTKSQPTSNLCTPTSKNAINETEHKLGFSIPNLLKQCYLRVGNGGFGPGYGVIGLEGGYASDYGNVVETFQLLKSDQESEGLEWQEGLLPFCEWGCNIFSCVDCNDPQHPVFTFEDFAVTQQNYTLDRFFELWMSGADILSCDGAEVDEVEITNPFTGEKETVSKRRQK</sequence>
<dbReference type="Pfam" id="PF14567">
    <property type="entry name" value="SUKH_5"/>
    <property type="match status" value="1"/>
</dbReference>
<reference evidence="2 3" key="1">
    <citation type="submission" date="2019-03" db="EMBL/GenBank/DDBJ databases">
        <title>Deep-cultivation of Planctomycetes and their phenomic and genomic characterization uncovers novel biology.</title>
        <authorList>
            <person name="Wiegand S."/>
            <person name="Jogler M."/>
            <person name="Boedeker C."/>
            <person name="Pinto D."/>
            <person name="Vollmers J."/>
            <person name="Rivas-Marin E."/>
            <person name="Kohn T."/>
            <person name="Peeters S.H."/>
            <person name="Heuer A."/>
            <person name="Rast P."/>
            <person name="Oberbeckmann S."/>
            <person name="Bunk B."/>
            <person name="Jeske O."/>
            <person name="Meyerdierks A."/>
            <person name="Storesund J.E."/>
            <person name="Kallscheuer N."/>
            <person name="Luecker S."/>
            <person name="Lage O.M."/>
            <person name="Pohl T."/>
            <person name="Merkel B.J."/>
            <person name="Hornburger P."/>
            <person name="Mueller R.-W."/>
            <person name="Bruemmer F."/>
            <person name="Labrenz M."/>
            <person name="Spormann A.M."/>
            <person name="Op den Camp H."/>
            <person name="Overmann J."/>
            <person name="Amann R."/>
            <person name="Jetten M.S.M."/>
            <person name="Mascher T."/>
            <person name="Medema M.H."/>
            <person name="Devos D.P."/>
            <person name="Kaster A.-K."/>
            <person name="Ovreas L."/>
            <person name="Rohde M."/>
            <person name="Galperin M.Y."/>
            <person name="Jogler C."/>
        </authorList>
    </citation>
    <scope>NUCLEOTIDE SEQUENCE [LARGE SCALE GENOMIC DNA]</scope>
    <source>
        <strain evidence="2 3">Enr17</strain>
    </source>
</reference>
<accession>A0A518I558</accession>
<dbReference type="InterPro" id="IPR018958">
    <property type="entry name" value="Knr4/Smi1-like_dom"/>
</dbReference>
<gene>
    <name evidence="2" type="ORF">Enr17x_02180</name>
</gene>
<dbReference type="AlphaFoldDB" id="A0A518I558"/>
<dbReference type="OrthoDB" id="292716at2"/>
<dbReference type="SUPFAM" id="SSF160631">
    <property type="entry name" value="SMI1/KNR4-like"/>
    <property type="match status" value="1"/>
</dbReference>
<dbReference type="Proteomes" id="UP000318313">
    <property type="component" value="Chromosome"/>
</dbReference>
<dbReference type="InterPro" id="IPR037883">
    <property type="entry name" value="Knr4/Smi1-like_sf"/>
</dbReference>
<name>A0A518I558_9PLAN</name>
<proteinExistence type="predicted"/>
<protein>
    <submittedName>
        <fullName evidence="2">SMI1 / KNR4 family protein</fullName>
    </submittedName>
</protein>
<dbReference type="SMART" id="SM00860">
    <property type="entry name" value="SMI1_KNR4"/>
    <property type="match status" value="1"/>
</dbReference>
<dbReference type="RefSeq" id="WP_145305403.1">
    <property type="nucleotide sequence ID" value="NZ_CP037452.1"/>
</dbReference>
<organism evidence="2 3">
    <name type="scientific">Gimesia fumaroli</name>
    <dbReference type="NCBI Taxonomy" id="2527976"/>
    <lineage>
        <taxon>Bacteria</taxon>
        <taxon>Pseudomonadati</taxon>
        <taxon>Planctomycetota</taxon>
        <taxon>Planctomycetia</taxon>
        <taxon>Planctomycetales</taxon>
        <taxon>Planctomycetaceae</taxon>
        <taxon>Gimesia</taxon>
    </lineage>
</organism>
<evidence type="ECO:0000259" key="1">
    <source>
        <dbReference type="SMART" id="SM00860"/>
    </source>
</evidence>